<evidence type="ECO:0000313" key="3">
    <source>
        <dbReference type="EMBL" id="AIE87880.1"/>
    </source>
</evidence>
<dbReference type="PANTHER" id="PTHR23088:SF50">
    <property type="entry name" value="HYDROLASE YHCX"/>
    <property type="match status" value="1"/>
</dbReference>
<name>A0A068NY65_FIMGI</name>
<evidence type="ECO:0000313" key="4">
    <source>
        <dbReference type="Proteomes" id="UP000027982"/>
    </source>
</evidence>
<feature type="region of interest" description="Disordered" evidence="1">
    <location>
        <begin position="277"/>
        <end position="300"/>
    </location>
</feature>
<reference evidence="3 4" key="1">
    <citation type="journal article" date="2014" name="PLoS ONE">
        <title>The first complete genome sequence of the class fimbriimonadia in the phylum armatimonadetes.</title>
        <authorList>
            <person name="Hu Z.Y."/>
            <person name="Wang Y.Z."/>
            <person name="Im W.T."/>
            <person name="Wang S.Y."/>
            <person name="Zhao G.P."/>
            <person name="Zheng H.J."/>
            <person name="Quan Z.X."/>
        </authorList>
    </citation>
    <scope>NUCLEOTIDE SEQUENCE [LARGE SCALE GENOMIC DNA]</scope>
    <source>
        <strain evidence="3">Gsoil 348</strain>
    </source>
</reference>
<organism evidence="3 4">
    <name type="scientific">Fimbriimonas ginsengisoli Gsoil 348</name>
    <dbReference type="NCBI Taxonomy" id="661478"/>
    <lineage>
        <taxon>Bacteria</taxon>
        <taxon>Bacillati</taxon>
        <taxon>Armatimonadota</taxon>
        <taxon>Fimbriimonadia</taxon>
        <taxon>Fimbriimonadales</taxon>
        <taxon>Fimbriimonadaceae</taxon>
        <taxon>Fimbriimonas</taxon>
    </lineage>
</organism>
<dbReference type="KEGG" id="fgi:OP10G_4512"/>
<dbReference type="RefSeq" id="WP_144241314.1">
    <property type="nucleotide sequence ID" value="NZ_CP007139.1"/>
</dbReference>
<accession>A0A068NY65</accession>
<dbReference type="OrthoDB" id="9811121at2"/>
<keyword evidence="4" id="KW-1185">Reference proteome</keyword>
<dbReference type="AlphaFoldDB" id="A0A068NY65"/>
<dbReference type="Pfam" id="PF00795">
    <property type="entry name" value="CN_hydrolase"/>
    <property type="match status" value="1"/>
</dbReference>
<dbReference type="SUPFAM" id="SSF56317">
    <property type="entry name" value="Carbon-nitrogen hydrolase"/>
    <property type="match status" value="1"/>
</dbReference>
<dbReference type="STRING" id="661478.OP10G_4512"/>
<keyword evidence="3" id="KW-0378">Hydrolase</keyword>
<feature type="domain" description="CN hydrolase" evidence="2">
    <location>
        <begin position="3"/>
        <end position="257"/>
    </location>
</feature>
<evidence type="ECO:0000256" key="1">
    <source>
        <dbReference type="SAM" id="MobiDB-lite"/>
    </source>
</evidence>
<evidence type="ECO:0000259" key="2">
    <source>
        <dbReference type="PROSITE" id="PS50263"/>
    </source>
</evidence>
<dbReference type="Proteomes" id="UP000027982">
    <property type="component" value="Chromosome"/>
</dbReference>
<protein>
    <submittedName>
        <fullName evidence="3">Putative carbon-nitrogen hydrolase</fullName>
    </submittedName>
</protein>
<dbReference type="eggNOG" id="COG0388">
    <property type="taxonomic scope" value="Bacteria"/>
</dbReference>
<proteinExistence type="predicted"/>
<sequence>MKLRIAAAAWKIRLARRMRGDSAYFGHMHDLVSAAHDAEAQVVVLPELHVLELLHLASKVSERNSAKYLVQYASAVEEWLDRISDLSGLVIVGGSHFKETPEGIKNVCAVGVPGAATILCEKNNLTAYEKDVWNIVPGRGLSRLPHSMGVTVCYDSEFPEAGRALAEAGMLVQCVPSWTETQRGFQRVRWSCLARAVENTTFVVHSSLIGDLGREPAPASYGSSAIIVPSADPFPIEAVLAETPLNEEGIVVADLDFDLLQQARTLGEVRNWADRNQGTWTVTPEPRSPESPVNQKGELN</sequence>
<dbReference type="Gene3D" id="3.60.110.10">
    <property type="entry name" value="Carbon-nitrogen hydrolase"/>
    <property type="match status" value="1"/>
</dbReference>
<dbReference type="GO" id="GO:0016787">
    <property type="term" value="F:hydrolase activity"/>
    <property type="evidence" value="ECO:0007669"/>
    <property type="project" value="UniProtKB-KW"/>
</dbReference>
<dbReference type="InterPro" id="IPR036526">
    <property type="entry name" value="C-N_Hydrolase_sf"/>
</dbReference>
<dbReference type="HOGENOM" id="CLU_030130_5_0_0"/>
<dbReference type="PANTHER" id="PTHR23088">
    <property type="entry name" value="NITRILASE-RELATED"/>
    <property type="match status" value="1"/>
</dbReference>
<dbReference type="PROSITE" id="PS50263">
    <property type="entry name" value="CN_HYDROLASE"/>
    <property type="match status" value="1"/>
</dbReference>
<dbReference type="InterPro" id="IPR003010">
    <property type="entry name" value="C-N_Hydrolase"/>
</dbReference>
<gene>
    <name evidence="3" type="ORF">OP10G_4512</name>
</gene>
<dbReference type="EMBL" id="CP007139">
    <property type="protein sequence ID" value="AIE87880.1"/>
    <property type="molecule type" value="Genomic_DNA"/>
</dbReference>